<dbReference type="PANTHER" id="PTHR33395:SF22">
    <property type="entry name" value="REVERSE TRANSCRIPTASE DOMAIN-CONTAINING PROTEIN"/>
    <property type="match status" value="1"/>
</dbReference>
<name>A0A0P4VQQ5_SCYOL</name>
<dbReference type="PANTHER" id="PTHR33395">
    <property type="entry name" value="TRANSCRIPTASE, PUTATIVE-RELATED-RELATED"/>
    <property type="match status" value="1"/>
</dbReference>
<protein>
    <recommendedName>
        <fullName evidence="2">Reverse transcriptase domain-containing protein</fullName>
    </recommendedName>
</protein>
<evidence type="ECO:0008006" key="2">
    <source>
        <dbReference type="Google" id="ProtNLM"/>
    </source>
</evidence>
<sequence length="224" mass="26625">MIREEERNFKSDIVGKCKEEPRLFYRYINGKMKHREGISKLKREGRIYETTGEMHELMNESFQSVFTKETDFMALKVVSQNEGIQKIQIKKMLEELDVRKAMGPDHINGWILKECREQMEEPLWDIINSLLKEGKLPREWKRANIVLIYKGGNKMDPLNYRPVSLTSIVSKLCEILIKDRWVEYLEDKKIITEKQFGFRKGRPCVTNLLSFYMRVIDGVQERDK</sequence>
<dbReference type="EMBL" id="GDRN01107201">
    <property type="protein sequence ID" value="JAI57461.1"/>
    <property type="molecule type" value="Transcribed_RNA"/>
</dbReference>
<dbReference type="AlphaFoldDB" id="A0A0P4VQQ5"/>
<accession>A0A0P4VQQ5</accession>
<reference evidence="1" key="1">
    <citation type="submission" date="2015-09" db="EMBL/GenBank/DDBJ databases">
        <title>Scylla olivacea transcriptome.</title>
        <authorList>
            <person name="Ikhwanuddin M."/>
        </authorList>
    </citation>
    <scope>NUCLEOTIDE SEQUENCE</scope>
</reference>
<organism evidence="1">
    <name type="scientific">Scylla olivacea</name>
    <name type="common">Orange mud crab</name>
    <name type="synonym">Cancer olivacea</name>
    <dbReference type="NCBI Taxonomy" id="85551"/>
    <lineage>
        <taxon>Eukaryota</taxon>
        <taxon>Metazoa</taxon>
        <taxon>Ecdysozoa</taxon>
        <taxon>Arthropoda</taxon>
        <taxon>Crustacea</taxon>
        <taxon>Multicrustacea</taxon>
        <taxon>Malacostraca</taxon>
        <taxon>Eumalacostraca</taxon>
        <taxon>Eucarida</taxon>
        <taxon>Decapoda</taxon>
        <taxon>Pleocyemata</taxon>
        <taxon>Brachyura</taxon>
        <taxon>Eubrachyura</taxon>
        <taxon>Portunoidea</taxon>
        <taxon>Portunidae</taxon>
        <taxon>Portuninae</taxon>
        <taxon>Scylla</taxon>
    </lineage>
</organism>
<evidence type="ECO:0000313" key="1">
    <source>
        <dbReference type="EMBL" id="JAI57461.1"/>
    </source>
</evidence>
<proteinExistence type="predicted"/>